<feature type="transmembrane region" description="Helical" evidence="7">
    <location>
        <begin position="123"/>
        <end position="149"/>
    </location>
</feature>
<dbReference type="PRINTS" id="PR00447">
    <property type="entry name" value="NATRESASSCMP"/>
</dbReference>
<feature type="transmembrane region" description="Helical" evidence="7">
    <location>
        <begin position="53"/>
        <end position="71"/>
    </location>
</feature>
<dbReference type="Proteomes" id="UP001324115">
    <property type="component" value="Unassembled WGS sequence"/>
</dbReference>
<keyword evidence="4 7" id="KW-1133">Transmembrane helix</keyword>
<feature type="region of interest" description="Disordered" evidence="6">
    <location>
        <begin position="741"/>
        <end position="761"/>
    </location>
</feature>
<dbReference type="InterPro" id="IPR017187">
    <property type="entry name" value="EIN2"/>
</dbReference>
<dbReference type="PANTHER" id="PTHR11706:SF75">
    <property type="entry name" value="ETHYLENE-INSENSITIVE PROTEIN 2"/>
    <property type="match status" value="1"/>
</dbReference>
<accession>A0AAN7IIW0</accession>
<organism evidence="8 9">
    <name type="scientific">Quercus rubra</name>
    <name type="common">Northern red oak</name>
    <name type="synonym">Quercus borealis</name>
    <dbReference type="NCBI Taxonomy" id="3512"/>
    <lineage>
        <taxon>Eukaryota</taxon>
        <taxon>Viridiplantae</taxon>
        <taxon>Streptophyta</taxon>
        <taxon>Embryophyta</taxon>
        <taxon>Tracheophyta</taxon>
        <taxon>Spermatophyta</taxon>
        <taxon>Magnoliopsida</taxon>
        <taxon>eudicotyledons</taxon>
        <taxon>Gunneridae</taxon>
        <taxon>Pentapetalae</taxon>
        <taxon>rosids</taxon>
        <taxon>fabids</taxon>
        <taxon>Fagales</taxon>
        <taxon>Fagaceae</taxon>
        <taxon>Quercus</taxon>
    </lineage>
</organism>
<comment type="similarity">
    <text evidence="2">Belongs to the NRAMP (TC 2.A.55) family.</text>
</comment>
<evidence type="ECO:0000256" key="4">
    <source>
        <dbReference type="ARBA" id="ARBA00022989"/>
    </source>
</evidence>
<reference evidence="8 9" key="1">
    <citation type="journal article" date="2023" name="G3 (Bethesda)">
        <title>A haplotype-resolved chromosome-scale genome for Quercus rubra L. provides insights into the genetics of adaptive traits for red oak species.</title>
        <authorList>
            <person name="Kapoor B."/>
            <person name="Jenkins J."/>
            <person name="Schmutz J."/>
            <person name="Zhebentyayeva T."/>
            <person name="Kuelheim C."/>
            <person name="Coggeshall M."/>
            <person name="Heim C."/>
            <person name="Lasky J.R."/>
            <person name="Leites L."/>
            <person name="Islam-Faridi N."/>
            <person name="Romero-Severson J."/>
            <person name="DeLeo V.L."/>
            <person name="Lucas S.M."/>
            <person name="Lazic D."/>
            <person name="Gailing O."/>
            <person name="Carlson J."/>
            <person name="Staton M."/>
        </authorList>
    </citation>
    <scope>NUCLEOTIDE SEQUENCE [LARGE SCALE GENOMIC DNA]</scope>
    <source>
        <strain evidence="8">Pseudo-F2</strain>
    </source>
</reference>
<evidence type="ECO:0000256" key="7">
    <source>
        <dbReference type="SAM" id="Phobius"/>
    </source>
</evidence>
<dbReference type="PIRSF" id="PIRSF037378">
    <property type="entry name" value="EIN2"/>
    <property type="match status" value="1"/>
</dbReference>
<dbReference type="Pfam" id="PF01566">
    <property type="entry name" value="Nramp"/>
    <property type="match status" value="1"/>
</dbReference>
<dbReference type="GO" id="GO:0015086">
    <property type="term" value="F:cadmium ion transmembrane transporter activity"/>
    <property type="evidence" value="ECO:0007669"/>
    <property type="project" value="TreeGrafter"/>
</dbReference>
<dbReference type="GO" id="GO:0009873">
    <property type="term" value="P:ethylene-activated signaling pathway"/>
    <property type="evidence" value="ECO:0007669"/>
    <property type="project" value="InterPro"/>
</dbReference>
<comment type="subcellular location">
    <subcellularLocation>
        <location evidence="1">Membrane</location>
        <topology evidence="1">Multi-pass membrane protein</topology>
    </subcellularLocation>
</comment>
<evidence type="ECO:0000256" key="1">
    <source>
        <dbReference type="ARBA" id="ARBA00004141"/>
    </source>
</evidence>
<feature type="transmembrane region" description="Helical" evidence="7">
    <location>
        <begin position="350"/>
        <end position="372"/>
    </location>
</feature>
<evidence type="ECO:0000256" key="6">
    <source>
        <dbReference type="SAM" id="MobiDB-lite"/>
    </source>
</evidence>
<dbReference type="EMBL" id="JAXUIC010000007">
    <property type="protein sequence ID" value="KAK4583224.1"/>
    <property type="molecule type" value="Genomic_DNA"/>
</dbReference>
<feature type="transmembrane region" description="Helical" evidence="7">
    <location>
        <begin position="392"/>
        <end position="413"/>
    </location>
</feature>
<feature type="transmembrane region" description="Helical" evidence="7">
    <location>
        <begin position="156"/>
        <end position="176"/>
    </location>
</feature>
<gene>
    <name evidence="8" type="ORF">RGQ29_026135</name>
</gene>
<comment type="caution">
    <text evidence="8">The sequence shown here is derived from an EMBL/GenBank/DDBJ whole genome shotgun (WGS) entry which is preliminary data.</text>
</comment>
<evidence type="ECO:0000256" key="3">
    <source>
        <dbReference type="ARBA" id="ARBA00022692"/>
    </source>
</evidence>
<feature type="transmembrane region" description="Helical" evidence="7">
    <location>
        <begin position="92"/>
        <end position="117"/>
    </location>
</feature>
<keyword evidence="9" id="KW-1185">Reference proteome</keyword>
<sequence length="1306" mass="142779">MEAENFNSYHLPDGINRLLPVVVPVLLVSVGYVDPGKWAATVEGGARFGSELVVLMLIFNFAAILCQYLSARIGLVTGRDLAQICSDEYDKLTCIILGVQTEVSVIALDLTTILGLAHGLNLLFGWDLFTCVFLTAVNAVLFPPFAILLENSKAKFLCICMSGFIFLFIVLGVLISQPEISPSMNGMLTISSGESAFAMMSLLGASIMPHNFFLHSSIVQHLGSPNISKDALCHNHFFAILGVFSGIYVVNYVLMISAASVFNSSGLVMLTFQDAMTLMEQVFMSPFVYLFVLFFSNQITSLTWSLCGRVVLHDFLNLDIPGWLHCVTIRVIAIVPALYCVWSLGAEGMYQLLIFTQVMVALLLPSSVIPLFRVAASRSIMGVYKISQIVEFLAIVTFIGMLGLKLIFVVEMIFGNSDWVSNLKWNMGSSISFSYVVLLVTACASLCLMLWLLATPLKSASARLDTQAWDWDVPKAVPDTSTKREESDLTGNAYHCEAPIQKQEPSLAQSKGLESHSDGLVADPRINLPETITEPDHGHQLTTVEENHSNSTFTSSLTCGVEEMPVAVESVPVSVVPNVVSDVKLLDTRSVKSESMEPVEKILGMEGDLQTEKDDDEADTWEPDESGKGVSGSTQSLTSEGPGSFRSLSGRGDEGGSGTGSLSRLAGLGRAARRQLAGVLDEFWGQLFDFHGQTTQEAKTKKLDVLLGVDSKPSSSSLKVDTTAQEFSGYFSSVGGRGSDHLSNSSLYNSPKQQNVQRSTESAYGVQRGSSSMWSNHVQLLDAYVQNSSRNVPDSSERRYSSVRNLPSVESLDYQPATVHGYQLASYRMDIDRNSDHLNSQMESTALRSPSLGVTSYSRDSMAFALGQKLQNGLSSSHNSSFQNPAISRESQLQCERSYYDPCSSGPADTVVSSANTKKYHSLPDMSGFSVPQRDLYMSDKSAQWDSPIQYGPSVSRTVYEPVLYPNSGSRTGAPLVFDELSPTNVYRDGFSSQLNSSSRSLWSRQPFEQFGVADKNLTVGSEGVRSGSSSVTQEATSIVDSEAKLLQSFRHCIVKLLKLEGSDWLFKQNDGADEDLIDRVAAREKFLYEAETREMNRGVQIGEPQYSSDRKFGSAMRNSDAGLNNFLISSVPHCGEGCVWRIDLIVSFGVWCIHRILDLSLMESRPELWGKYTYVLNRLQGIIDPAFSKPRSPMTTCFCLHIPEAYQQKSSPPVSNGMLPPASKPGRGKCTTAVMVLDIIKDVEIAISCRKGRTGTAAGDVAFPKGKENLASVLKRYKRRLSNKSVGAHEGSGPRKVPTSSPYIL</sequence>
<evidence type="ECO:0000256" key="2">
    <source>
        <dbReference type="ARBA" id="ARBA00009965"/>
    </source>
</evidence>
<feature type="transmembrane region" description="Helical" evidence="7">
    <location>
        <begin position="287"/>
        <end position="311"/>
    </location>
</feature>
<proteinExistence type="inferred from homology"/>
<evidence type="ECO:0000313" key="8">
    <source>
        <dbReference type="EMBL" id="KAK4583223.1"/>
    </source>
</evidence>
<dbReference type="GO" id="GO:0005384">
    <property type="term" value="F:manganese ion transmembrane transporter activity"/>
    <property type="evidence" value="ECO:0007669"/>
    <property type="project" value="TreeGrafter"/>
</dbReference>
<feature type="transmembrane region" description="Helical" evidence="7">
    <location>
        <begin position="433"/>
        <end position="454"/>
    </location>
</feature>
<evidence type="ECO:0000313" key="9">
    <source>
        <dbReference type="Proteomes" id="UP001324115"/>
    </source>
</evidence>
<protein>
    <recommendedName>
        <fullName evidence="10">Ethylene-insensitive protein 2</fullName>
    </recommendedName>
</protein>
<feature type="transmembrane region" description="Helical" evidence="7">
    <location>
        <begin position="323"/>
        <end position="344"/>
    </location>
</feature>
<feature type="region of interest" description="Disordered" evidence="6">
    <location>
        <begin position="591"/>
        <end position="661"/>
    </location>
</feature>
<feature type="region of interest" description="Disordered" evidence="6">
    <location>
        <begin position="1285"/>
        <end position="1306"/>
    </location>
</feature>
<dbReference type="PANTHER" id="PTHR11706">
    <property type="entry name" value="SOLUTE CARRIER PROTEIN FAMILY 11 MEMBER"/>
    <property type="match status" value="1"/>
</dbReference>
<feature type="transmembrane region" description="Helical" evidence="7">
    <location>
        <begin position="237"/>
        <end position="262"/>
    </location>
</feature>
<dbReference type="GO" id="GO:0005886">
    <property type="term" value="C:plasma membrane"/>
    <property type="evidence" value="ECO:0007669"/>
    <property type="project" value="TreeGrafter"/>
</dbReference>
<dbReference type="InterPro" id="IPR001046">
    <property type="entry name" value="NRAMP_fam"/>
</dbReference>
<feature type="compositionally biased region" description="Acidic residues" evidence="6">
    <location>
        <begin position="613"/>
        <end position="624"/>
    </location>
</feature>
<evidence type="ECO:0008006" key="10">
    <source>
        <dbReference type="Google" id="ProtNLM"/>
    </source>
</evidence>
<dbReference type="EMBL" id="JAXUIC010000007">
    <property type="protein sequence ID" value="KAK4583223.1"/>
    <property type="molecule type" value="Genomic_DNA"/>
</dbReference>
<feature type="compositionally biased region" description="Polar residues" evidence="6">
    <location>
        <begin position="631"/>
        <end position="641"/>
    </location>
</feature>
<evidence type="ECO:0000256" key="5">
    <source>
        <dbReference type="ARBA" id="ARBA00023136"/>
    </source>
</evidence>
<keyword evidence="3 7" id="KW-0812">Transmembrane</keyword>
<name>A0AAN7IIW0_QUERU</name>
<dbReference type="GO" id="GO:0034755">
    <property type="term" value="P:iron ion transmembrane transport"/>
    <property type="evidence" value="ECO:0007669"/>
    <property type="project" value="TreeGrafter"/>
</dbReference>
<keyword evidence="5 7" id="KW-0472">Membrane</keyword>
<feature type="compositionally biased region" description="Basic and acidic residues" evidence="6">
    <location>
        <begin position="591"/>
        <end position="600"/>
    </location>
</feature>